<evidence type="ECO:0000313" key="2">
    <source>
        <dbReference type="Proteomes" id="UP000095658"/>
    </source>
</evidence>
<evidence type="ECO:0000313" key="1">
    <source>
        <dbReference type="EMBL" id="OES43453.1"/>
    </source>
</evidence>
<dbReference type="Gene3D" id="1.20.1260.10">
    <property type="match status" value="1"/>
</dbReference>
<sequence length="82" mass="9352">MVKQLAMHEKLEVHEVLLFKTACLTKSTTMLELVQDSKLKKLLKEDITLSTKAIKDLRSILADDQKPNDKRTVKSDGSKKQK</sequence>
<organism evidence="1 2">
    <name type="scientific">Domibacillus iocasae</name>
    <dbReference type="NCBI Taxonomy" id="1714016"/>
    <lineage>
        <taxon>Bacteria</taxon>
        <taxon>Bacillati</taxon>
        <taxon>Bacillota</taxon>
        <taxon>Bacilli</taxon>
        <taxon>Bacillales</taxon>
        <taxon>Bacillaceae</taxon>
        <taxon>Domibacillus</taxon>
    </lineage>
</organism>
<dbReference type="InterPro" id="IPR012347">
    <property type="entry name" value="Ferritin-like"/>
</dbReference>
<reference evidence="1 2" key="1">
    <citation type="submission" date="2016-06" db="EMBL/GenBank/DDBJ databases">
        <title>Domibacillus iocasae genome sequencing.</title>
        <authorList>
            <person name="Verma A."/>
            <person name="Pal Y."/>
            <person name="Ojha A.K."/>
            <person name="Krishnamurthi S."/>
        </authorList>
    </citation>
    <scope>NUCLEOTIDE SEQUENCE [LARGE SCALE GENOMIC DNA]</scope>
    <source>
        <strain evidence="1 2">DSM 29979</strain>
    </source>
</reference>
<proteinExistence type="predicted"/>
<dbReference type="AlphaFoldDB" id="A0A1E7DK68"/>
<dbReference type="EMBL" id="MAMP01000025">
    <property type="protein sequence ID" value="OES43453.1"/>
    <property type="molecule type" value="Genomic_DNA"/>
</dbReference>
<gene>
    <name evidence="1" type="ORF">BA724_13605</name>
</gene>
<comment type="caution">
    <text evidence="1">The sequence shown here is derived from an EMBL/GenBank/DDBJ whole genome shotgun (WGS) entry which is preliminary data.</text>
</comment>
<dbReference type="STRING" id="1714016.BA724_13605"/>
<dbReference type="Proteomes" id="UP000095658">
    <property type="component" value="Unassembled WGS sequence"/>
</dbReference>
<protein>
    <submittedName>
        <fullName evidence="1">Spore coat protein</fullName>
    </submittedName>
</protein>
<keyword evidence="1" id="KW-0946">Virion</keyword>
<name>A0A1E7DK68_9BACI</name>
<keyword evidence="1" id="KW-0167">Capsid protein</keyword>
<dbReference type="RefSeq" id="WP_069939890.1">
    <property type="nucleotide sequence ID" value="NZ_MAMP01000025.1"/>
</dbReference>
<dbReference type="OrthoDB" id="2356617at2"/>
<keyword evidence="2" id="KW-1185">Reference proteome</keyword>
<accession>A0A1E7DK68</accession>